<sequence>LILLDKSDETTILRDHSFSSVRLEYVESNFERVRAQVAADKKADVQRERQQLLGEIDEEMKLRRKELEQSQQRITISHETPQRTEESEKVHELEVELDNLQTLSASFSITSNRIVEEITFEVESVDRKEQLMALQSEVDRANFILCRFQKENIVNFLFSPSTICLNRNIFDYLIRRLTAIDMFNNVFNPFYLF</sequence>
<keyword evidence="1" id="KW-0175">Coiled coil</keyword>
<organism evidence="2">
    <name type="scientific">Anisakis simplex</name>
    <name type="common">Herring worm</name>
    <dbReference type="NCBI Taxonomy" id="6269"/>
    <lineage>
        <taxon>Eukaryota</taxon>
        <taxon>Metazoa</taxon>
        <taxon>Ecdysozoa</taxon>
        <taxon>Nematoda</taxon>
        <taxon>Chromadorea</taxon>
        <taxon>Rhabditida</taxon>
        <taxon>Spirurina</taxon>
        <taxon>Ascaridomorpha</taxon>
        <taxon>Ascaridoidea</taxon>
        <taxon>Anisakidae</taxon>
        <taxon>Anisakis</taxon>
        <taxon>Anisakis simplex complex</taxon>
    </lineage>
</organism>
<proteinExistence type="predicted"/>
<accession>A0A0M3J7N7</accession>
<protein>
    <submittedName>
        <fullName evidence="2">Kinetochore protein SPC25</fullName>
    </submittedName>
</protein>
<dbReference type="WBParaSite" id="ASIM_0000358501-mRNA-1">
    <property type="protein sequence ID" value="ASIM_0000358501-mRNA-1"/>
    <property type="gene ID" value="ASIM_0000358501"/>
</dbReference>
<evidence type="ECO:0000313" key="2">
    <source>
        <dbReference type="WBParaSite" id="ASIM_0000358501-mRNA-1"/>
    </source>
</evidence>
<reference evidence="2" key="1">
    <citation type="submission" date="2017-02" db="UniProtKB">
        <authorList>
            <consortium name="WormBaseParasite"/>
        </authorList>
    </citation>
    <scope>IDENTIFICATION</scope>
</reference>
<dbReference type="AlphaFoldDB" id="A0A0M3J7N7"/>
<evidence type="ECO:0000256" key="1">
    <source>
        <dbReference type="SAM" id="Coils"/>
    </source>
</evidence>
<name>A0A0M3J7N7_ANISI</name>
<feature type="coiled-coil region" evidence="1">
    <location>
        <begin position="42"/>
        <end position="103"/>
    </location>
</feature>